<dbReference type="VEuPathDB" id="VectorBase:GPPI032586"/>
<accession>A0A1B0BK04</accession>
<reference evidence="1" key="2">
    <citation type="submission" date="2020-05" db="UniProtKB">
        <authorList>
            <consortium name="EnsemblMetazoa"/>
        </authorList>
    </citation>
    <scope>IDENTIFICATION</scope>
    <source>
        <strain evidence="1">IAEA</strain>
    </source>
</reference>
<protein>
    <submittedName>
        <fullName evidence="1">Uncharacterized protein</fullName>
    </submittedName>
</protein>
<dbReference type="EMBL" id="JXJN01015751">
    <property type="status" value="NOT_ANNOTATED_CDS"/>
    <property type="molecule type" value="Genomic_DNA"/>
</dbReference>
<organism evidence="1 2">
    <name type="scientific">Glossina palpalis gambiensis</name>
    <dbReference type="NCBI Taxonomy" id="67801"/>
    <lineage>
        <taxon>Eukaryota</taxon>
        <taxon>Metazoa</taxon>
        <taxon>Ecdysozoa</taxon>
        <taxon>Arthropoda</taxon>
        <taxon>Hexapoda</taxon>
        <taxon>Insecta</taxon>
        <taxon>Pterygota</taxon>
        <taxon>Neoptera</taxon>
        <taxon>Endopterygota</taxon>
        <taxon>Diptera</taxon>
        <taxon>Brachycera</taxon>
        <taxon>Muscomorpha</taxon>
        <taxon>Hippoboscoidea</taxon>
        <taxon>Glossinidae</taxon>
        <taxon>Glossina</taxon>
    </lineage>
</organism>
<proteinExistence type="predicted"/>
<dbReference type="Proteomes" id="UP000092460">
    <property type="component" value="Unassembled WGS sequence"/>
</dbReference>
<evidence type="ECO:0000313" key="2">
    <source>
        <dbReference type="Proteomes" id="UP000092460"/>
    </source>
</evidence>
<name>A0A1B0BK04_9MUSC</name>
<sequence length="67" mass="7774">MIRRIRRIVTSLLLPLNAVEEEVYTIESSYRTFACAKNALLWTKKDNDNDNDDDDDDDDLYICSACI</sequence>
<dbReference type="EnsemblMetazoa" id="GPPI032586-RA">
    <property type="protein sequence ID" value="GPPI032586-PA"/>
    <property type="gene ID" value="GPPI032586"/>
</dbReference>
<evidence type="ECO:0000313" key="1">
    <source>
        <dbReference type="EnsemblMetazoa" id="GPPI032586-PA"/>
    </source>
</evidence>
<reference evidence="2" key="1">
    <citation type="submission" date="2015-01" db="EMBL/GenBank/DDBJ databases">
        <authorList>
            <person name="Aksoy S."/>
            <person name="Warren W."/>
            <person name="Wilson R.K."/>
        </authorList>
    </citation>
    <scope>NUCLEOTIDE SEQUENCE [LARGE SCALE GENOMIC DNA]</scope>
    <source>
        <strain evidence="2">IAEA</strain>
    </source>
</reference>
<keyword evidence="2" id="KW-1185">Reference proteome</keyword>
<dbReference type="AlphaFoldDB" id="A0A1B0BK04"/>